<gene>
    <name evidence="1" type="ORF">N3K66_005088</name>
</gene>
<proteinExistence type="predicted"/>
<organism evidence="1 2">
    <name type="scientific">Trichothecium roseum</name>
    <dbReference type="NCBI Taxonomy" id="47278"/>
    <lineage>
        <taxon>Eukaryota</taxon>
        <taxon>Fungi</taxon>
        <taxon>Dikarya</taxon>
        <taxon>Ascomycota</taxon>
        <taxon>Pezizomycotina</taxon>
        <taxon>Sordariomycetes</taxon>
        <taxon>Hypocreomycetidae</taxon>
        <taxon>Hypocreales</taxon>
        <taxon>Hypocreales incertae sedis</taxon>
        <taxon>Trichothecium</taxon>
    </lineage>
</organism>
<evidence type="ECO:0000313" key="2">
    <source>
        <dbReference type="Proteomes" id="UP001163324"/>
    </source>
</evidence>
<keyword evidence="2" id="KW-1185">Reference proteome</keyword>
<accession>A0ACC0V4Y9</accession>
<dbReference type="Proteomes" id="UP001163324">
    <property type="component" value="Chromosome 4"/>
</dbReference>
<name>A0ACC0V4Y9_9HYPO</name>
<protein>
    <submittedName>
        <fullName evidence="1">Uncharacterized protein</fullName>
    </submittedName>
</protein>
<dbReference type="EMBL" id="CM047943">
    <property type="protein sequence ID" value="KAI9900826.1"/>
    <property type="molecule type" value="Genomic_DNA"/>
</dbReference>
<sequence>MSEHEEQDFTFDEAGGRPSIKKYAVQAKFRPNDEVYLINPASGTQSGPYFVLSPPDRARCYKLCDAKGRPVGGGKAYEERHLVFCDPFA</sequence>
<comment type="caution">
    <text evidence="1">The sequence shown here is derived from an EMBL/GenBank/DDBJ whole genome shotgun (WGS) entry which is preliminary data.</text>
</comment>
<evidence type="ECO:0000313" key="1">
    <source>
        <dbReference type="EMBL" id="KAI9900826.1"/>
    </source>
</evidence>
<reference evidence="1" key="1">
    <citation type="submission" date="2022-10" db="EMBL/GenBank/DDBJ databases">
        <title>Complete Genome of Trichothecium roseum strain YXFP-22015, a Plant Pathogen Isolated from Citrus.</title>
        <authorList>
            <person name="Wang Y."/>
            <person name="Zhu L."/>
        </authorList>
    </citation>
    <scope>NUCLEOTIDE SEQUENCE</scope>
    <source>
        <strain evidence="1">YXFP-22015</strain>
    </source>
</reference>